<gene>
    <name evidence="8" type="ORF">FUG_LOCUS18801</name>
</gene>
<feature type="region of interest" description="Disordered" evidence="6">
    <location>
        <begin position="816"/>
        <end position="835"/>
    </location>
</feature>
<dbReference type="InterPro" id="IPR007197">
    <property type="entry name" value="rSAM"/>
</dbReference>
<feature type="compositionally biased region" description="Basic and acidic residues" evidence="6">
    <location>
        <begin position="816"/>
        <end position="833"/>
    </location>
</feature>
<keyword evidence="2" id="KW-0479">Metal-binding</keyword>
<keyword evidence="4" id="KW-0411">Iron-sulfur</keyword>
<evidence type="ECO:0000256" key="6">
    <source>
        <dbReference type="SAM" id="MobiDB-lite"/>
    </source>
</evidence>
<dbReference type="SFLD" id="SFLDS00029">
    <property type="entry name" value="Radical_SAM"/>
    <property type="match status" value="1"/>
</dbReference>
<dbReference type="InterPro" id="IPR058240">
    <property type="entry name" value="rSAM_sf"/>
</dbReference>
<evidence type="ECO:0000256" key="5">
    <source>
        <dbReference type="SAM" id="Coils"/>
    </source>
</evidence>
<dbReference type="PANTHER" id="PTHR43075">
    <property type="entry name" value="FORMATE LYASE ACTIVATING ENZYME, PUTATIVE (AFU_ORTHOLOGUE AFUA_2G15630)-RELATED"/>
    <property type="match status" value="1"/>
</dbReference>
<feature type="coiled-coil region" evidence="5">
    <location>
        <begin position="444"/>
        <end position="478"/>
    </location>
</feature>
<keyword evidence="3" id="KW-0408">Iron</keyword>
<dbReference type="Gene3D" id="3.20.20.70">
    <property type="entry name" value="Aldolase class I"/>
    <property type="match status" value="1"/>
</dbReference>
<dbReference type="InterPro" id="IPR040085">
    <property type="entry name" value="MJ0674-like"/>
</dbReference>
<evidence type="ECO:0000256" key="1">
    <source>
        <dbReference type="ARBA" id="ARBA00022691"/>
    </source>
</evidence>
<dbReference type="CDD" id="cd01335">
    <property type="entry name" value="Radical_SAM"/>
    <property type="match status" value="1"/>
</dbReference>
<evidence type="ECO:0000259" key="7">
    <source>
        <dbReference type="Pfam" id="PF04055"/>
    </source>
</evidence>
<name>A0A4E9DRL2_GIBZA</name>
<accession>A0A4E9DRL2</accession>
<keyword evidence="5" id="KW-0175">Coiled coil</keyword>
<protein>
    <recommendedName>
        <fullName evidence="7">Radical SAM core domain-containing protein</fullName>
    </recommendedName>
</protein>
<feature type="domain" description="Radical SAM core" evidence="7">
    <location>
        <begin position="626"/>
        <end position="762"/>
    </location>
</feature>
<dbReference type="GO" id="GO:0051536">
    <property type="term" value="F:iron-sulfur cluster binding"/>
    <property type="evidence" value="ECO:0007669"/>
    <property type="project" value="UniProtKB-KW"/>
</dbReference>
<dbReference type="Pfam" id="PF04055">
    <property type="entry name" value="Radical_SAM"/>
    <property type="match status" value="1"/>
</dbReference>
<evidence type="ECO:0000313" key="8">
    <source>
        <dbReference type="EMBL" id="VIO52376.1"/>
    </source>
</evidence>
<dbReference type="AlphaFoldDB" id="A0A4E9DRL2"/>
<dbReference type="GO" id="GO:0046872">
    <property type="term" value="F:metal ion binding"/>
    <property type="evidence" value="ECO:0007669"/>
    <property type="project" value="UniProtKB-KW"/>
</dbReference>
<dbReference type="SUPFAM" id="SSF102114">
    <property type="entry name" value="Radical SAM enzymes"/>
    <property type="match status" value="1"/>
</dbReference>
<dbReference type="InterPro" id="IPR013785">
    <property type="entry name" value="Aldolase_TIM"/>
</dbReference>
<keyword evidence="1" id="KW-0949">S-adenosyl-L-methionine</keyword>
<dbReference type="EMBL" id="CAAKMV010000022">
    <property type="protein sequence ID" value="VIO52376.1"/>
    <property type="molecule type" value="Genomic_DNA"/>
</dbReference>
<sequence>MPMLLGTCSNISSIVILYATFSWRFQARDLKTLDRKRRVFEIFIRIAMTSPANDEEMEDIQPLHIPSNPYATSYKSNYTVPDNGILDAQDLVLLQHLNCSYFSSGRPPTLLALKQHAHSLVNIIRKLALTSTTQHVGQRSGYRFEEHEAFDWLNNLDKPYENDDPSHHDPLWALQNTVKSESETFGIEHYCPLTLVEDSGPSAKGGDQRRPYMTHHDLVMHANECLEILDHEYGATGGLMSILPTGFEAPKDLKAAQGMSERQLEGARNCLLGQWLLNHQHLMGRMHELEISYANALDVMAGEALVPHQMLGRTGPDGVSGGRQIVYPQDKFILVNSGPDVTGYIHRLLDAAEAQIEQKEKIWKASGVVGERIWREERGGKVYARGIVPIDISSRFYRIKGKGSQSPLFVIPAADQHPGTVQTRIIESKPTVVSVVTPTWPERVSDIEARNKERLARAAQLETENRTLLRERVEMQDMIAVKTAEIRSMNDKHSLNTNQQKAIVTTHHEHSIAAMLLPLRRYPSAFHKPLSIASKTFTRSLHLAPPFLLDDYVPQYMTLSSRDAAKKRSLAYAHLRNCNLCPRECGVNRFEKTGMCLIGEKAKVNTIAPHFGEEPCIQGHNGSGSVFMSGCNMRCIFCQNYDISHQRNGMDLSPEELGDWYVKLQEVGNVHNINIVTPEHVVPQVALSILHAKDHGLTVPIVYNTSSFDSLASLQLMDGLVDIYLADFKVWKPSTSKRLLKADDYAATAKESIKAMHDQVGDLCFTGDGIAKKGLLIRHLVMPGKEDEGAEIMKFLATEVSTDCFVNIMEQYHPDAHVGKPKRAKADTKDENQQGRYAEINRAVSNQEISFIRRAAEDAGLWRFNDPPGHDGFAI</sequence>
<evidence type="ECO:0000256" key="2">
    <source>
        <dbReference type="ARBA" id="ARBA00022723"/>
    </source>
</evidence>
<reference evidence="8" key="1">
    <citation type="submission" date="2019-04" db="EMBL/GenBank/DDBJ databases">
        <authorList>
            <person name="Melise S."/>
            <person name="Noan J."/>
            <person name="Okalmin O."/>
        </authorList>
    </citation>
    <scope>NUCLEOTIDE SEQUENCE</scope>
    <source>
        <strain evidence="8">FN9</strain>
    </source>
</reference>
<evidence type="ECO:0000256" key="3">
    <source>
        <dbReference type="ARBA" id="ARBA00023004"/>
    </source>
</evidence>
<dbReference type="GO" id="GO:0003824">
    <property type="term" value="F:catalytic activity"/>
    <property type="evidence" value="ECO:0007669"/>
    <property type="project" value="InterPro"/>
</dbReference>
<organism evidence="8">
    <name type="scientific">Gibberella zeae</name>
    <name type="common">Wheat head blight fungus</name>
    <name type="synonym">Fusarium graminearum</name>
    <dbReference type="NCBI Taxonomy" id="5518"/>
    <lineage>
        <taxon>Eukaryota</taxon>
        <taxon>Fungi</taxon>
        <taxon>Dikarya</taxon>
        <taxon>Ascomycota</taxon>
        <taxon>Pezizomycotina</taxon>
        <taxon>Sordariomycetes</taxon>
        <taxon>Hypocreomycetidae</taxon>
        <taxon>Hypocreales</taxon>
        <taxon>Nectriaceae</taxon>
        <taxon>Fusarium</taxon>
    </lineage>
</organism>
<dbReference type="SFLD" id="SFLDG01099">
    <property type="entry name" value="Uncharacterised_Radical_SAM_Su"/>
    <property type="match status" value="1"/>
</dbReference>
<evidence type="ECO:0000256" key="4">
    <source>
        <dbReference type="ARBA" id="ARBA00023014"/>
    </source>
</evidence>
<proteinExistence type="predicted"/>
<dbReference type="PANTHER" id="PTHR43075:SF1">
    <property type="entry name" value="FORMATE LYASE ACTIVATING ENZYME, PUTATIVE (AFU_ORTHOLOGUE AFUA_2G15630)-RELATED"/>
    <property type="match status" value="1"/>
</dbReference>